<feature type="signal peptide" evidence="1">
    <location>
        <begin position="1"/>
        <end position="21"/>
    </location>
</feature>
<dbReference type="HOGENOM" id="CLU_1110346_0_0_6"/>
<dbReference type="Proteomes" id="UP000001060">
    <property type="component" value="Chromosome"/>
</dbReference>
<proteinExistence type="predicted"/>
<evidence type="ECO:0000256" key="1">
    <source>
        <dbReference type="SAM" id="SignalP"/>
    </source>
</evidence>
<keyword evidence="1" id="KW-0732">Signal</keyword>
<organism evidence="2 3">
    <name type="scientific">Legionella longbeachae serogroup 1 (strain NSW150)</name>
    <dbReference type="NCBI Taxonomy" id="661367"/>
    <lineage>
        <taxon>Bacteria</taxon>
        <taxon>Pseudomonadati</taxon>
        <taxon>Pseudomonadota</taxon>
        <taxon>Gammaproteobacteria</taxon>
        <taxon>Legionellales</taxon>
        <taxon>Legionellaceae</taxon>
        <taxon>Legionella</taxon>
    </lineage>
</organism>
<name>D3HPW6_LEGLN</name>
<evidence type="ECO:0000313" key="2">
    <source>
        <dbReference type="EMBL" id="CBJ10930.1"/>
    </source>
</evidence>
<keyword evidence="3" id="KW-1185">Reference proteome</keyword>
<gene>
    <name evidence="2" type="ordered locus">LLO_0595</name>
</gene>
<sequence>MLKFKLSTLAILSVTSSLCFGALPTDGIFPAAPGIYPPLFGKKTYDVLVDLVPGGANPLNAFGADGGVQGMIRNTGAVDLFGVAVPSPQGPLPLTRGYQFLVAGYVYPANSLDSCTKNPSTSCNPSQKPIGNWLCSGWALADANQNPWPKGKALNAATMMFNITQTVPNEPQYKGIFTSTLFEANAFADVGTQFEAPINGGTGSFTHINEMTVVPLGFVGAQGFQPGLKVALRVTVKKALFLDESEKSTQ</sequence>
<accession>D3HPW6</accession>
<dbReference type="EMBL" id="FN650140">
    <property type="protein sequence ID" value="CBJ10930.1"/>
    <property type="molecule type" value="Genomic_DNA"/>
</dbReference>
<dbReference type="RefSeq" id="WP_003632921.1">
    <property type="nucleotide sequence ID" value="NC_013861.1"/>
</dbReference>
<dbReference type="KEGG" id="llo:LLO_0595"/>
<protein>
    <submittedName>
        <fullName evidence="2">Uncharacterized protein</fullName>
    </submittedName>
</protein>
<dbReference type="AlphaFoldDB" id="D3HPW6"/>
<reference evidence="2 3" key="1">
    <citation type="journal article" date="2010" name="PLoS Genet.">
        <title>Analysis of the Legionella longbeachae genome and transcriptome uncovers unique strategies to cause Legionnaires' disease.</title>
        <authorList>
            <person name="Cazalet C."/>
            <person name="Gomez-Valero L."/>
            <person name="Rusniok C."/>
            <person name="Lomma M."/>
            <person name="Dervins-Ravault D."/>
            <person name="Newton H."/>
            <person name="Sansom F."/>
            <person name="Jarraud S."/>
            <person name="Zidane N."/>
            <person name="Ma L."/>
            <person name="Bouchier C."/>
            <person name="Etienne J."/>
            <person name="Hartland E."/>
            <person name="Buchrieser C."/>
        </authorList>
    </citation>
    <scope>NUCLEOTIDE SEQUENCE [LARGE SCALE GENOMIC DNA]</scope>
    <source>
        <strain evidence="2 3">NSW150</strain>
    </source>
</reference>
<evidence type="ECO:0000313" key="3">
    <source>
        <dbReference type="Proteomes" id="UP000001060"/>
    </source>
</evidence>
<dbReference type="GeneID" id="40924834"/>
<feature type="chain" id="PRO_5003044642" evidence="1">
    <location>
        <begin position="22"/>
        <end position="250"/>
    </location>
</feature>